<dbReference type="EMBL" id="CP041253">
    <property type="protein sequence ID" value="QDH77672.1"/>
    <property type="molecule type" value="Genomic_DNA"/>
</dbReference>
<evidence type="ECO:0000313" key="2">
    <source>
        <dbReference type="Proteomes" id="UP000316614"/>
    </source>
</evidence>
<name>A0A514CCW9_9BACT</name>
<dbReference type="KEGG" id="echi:FKX85_00865"/>
<sequence>MTVANFLATENTATGKNTQIRIGTGSTTNNSGEYRFYNVGLGSLSNRLDFGFTGTDTRLSILAGGNVGVGTTDPKAKLHVNGSLQVTNEINLGGNATTAGSAGTAGQVLVSNGAGAAPTWKSNTTTSGTIAKAVYVQGTSEATTTSFGANGTPIDVPGVTFTHTVPAGASQTLLFTITGYAVRSGEIISGQAAQGVFTLLQGTTKVSSAYAASGDIGDLDHVPISTTLLKSVTLSPGTYTFKVQYKAWSDNQTVNFNPSSFIGYNGDTEAMLTKMQVLVYNN</sequence>
<dbReference type="RefSeq" id="WP_141612954.1">
    <property type="nucleotide sequence ID" value="NZ_CP041253.1"/>
</dbReference>
<accession>A0A514CCW9</accession>
<gene>
    <name evidence="1" type="ORF">FKX85_00865</name>
</gene>
<protein>
    <submittedName>
        <fullName evidence="1">Uncharacterized protein</fullName>
    </submittedName>
</protein>
<keyword evidence="2" id="KW-1185">Reference proteome</keyword>
<reference evidence="1 2" key="1">
    <citation type="submission" date="2019-06" db="EMBL/GenBank/DDBJ databases">
        <title>Echinicola alkalisoli sp. nov. isolated from saline soil.</title>
        <authorList>
            <person name="Sun J.-Q."/>
            <person name="Xu L."/>
        </authorList>
    </citation>
    <scope>NUCLEOTIDE SEQUENCE [LARGE SCALE GENOMIC DNA]</scope>
    <source>
        <strain evidence="1 2">LN3S3</strain>
    </source>
</reference>
<dbReference type="Proteomes" id="UP000316614">
    <property type="component" value="Chromosome"/>
</dbReference>
<dbReference type="AlphaFoldDB" id="A0A514CCW9"/>
<evidence type="ECO:0000313" key="1">
    <source>
        <dbReference type="EMBL" id="QDH77672.1"/>
    </source>
</evidence>
<dbReference type="OrthoDB" id="9808753at2"/>
<proteinExistence type="predicted"/>
<organism evidence="1 2">
    <name type="scientific">Echinicola soli</name>
    <dbReference type="NCBI Taxonomy" id="2591634"/>
    <lineage>
        <taxon>Bacteria</taxon>
        <taxon>Pseudomonadati</taxon>
        <taxon>Bacteroidota</taxon>
        <taxon>Cytophagia</taxon>
        <taxon>Cytophagales</taxon>
        <taxon>Cyclobacteriaceae</taxon>
        <taxon>Echinicola</taxon>
    </lineage>
</organism>